<gene>
    <name evidence="2" type="ORF">HPB51_016408</name>
</gene>
<evidence type="ECO:0000256" key="1">
    <source>
        <dbReference type="SAM" id="Phobius"/>
    </source>
</evidence>
<feature type="transmembrane region" description="Helical" evidence="1">
    <location>
        <begin position="6"/>
        <end position="28"/>
    </location>
</feature>
<keyword evidence="3" id="KW-1185">Reference proteome</keyword>
<reference evidence="2" key="2">
    <citation type="submission" date="2021-09" db="EMBL/GenBank/DDBJ databases">
        <authorList>
            <person name="Jia N."/>
            <person name="Wang J."/>
            <person name="Shi W."/>
            <person name="Du L."/>
            <person name="Sun Y."/>
            <person name="Zhan W."/>
            <person name="Jiang J."/>
            <person name="Wang Q."/>
            <person name="Zhang B."/>
            <person name="Ji P."/>
            <person name="Sakyi L.B."/>
            <person name="Cui X."/>
            <person name="Yuan T."/>
            <person name="Jiang B."/>
            <person name="Yang W."/>
            <person name="Lam T.T.-Y."/>
            <person name="Chang Q."/>
            <person name="Ding S."/>
            <person name="Wang X."/>
            <person name="Zhu J."/>
            <person name="Ruan X."/>
            <person name="Zhao L."/>
            <person name="Wei J."/>
            <person name="Que T."/>
            <person name="Du C."/>
            <person name="Cheng J."/>
            <person name="Dai P."/>
            <person name="Han X."/>
            <person name="Huang E."/>
            <person name="Gao Y."/>
            <person name="Liu J."/>
            <person name="Shao H."/>
            <person name="Ye R."/>
            <person name="Li L."/>
            <person name="Wei W."/>
            <person name="Wang X."/>
            <person name="Wang C."/>
            <person name="Huo Q."/>
            <person name="Li W."/>
            <person name="Guo W."/>
            <person name="Chen H."/>
            <person name="Chen S."/>
            <person name="Zhou L."/>
            <person name="Zhou L."/>
            <person name="Ni X."/>
            <person name="Tian J."/>
            <person name="Zhou Y."/>
            <person name="Sheng Y."/>
            <person name="Liu T."/>
            <person name="Pan Y."/>
            <person name="Xia L."/>
            <person name="Li J."/>
            <person name="Zhao F."/>
            <person name="Cao W."/>
        </authorList>
    </citation>
    <scope>NUCLEOTIDE SEQUENCE</scope>
    <source>
        <strain evidence="2">Rmic-2018</strain>
        <tissue evidence="2">Larvae</tissue>
    </source>
</reference>
<comment type="caution">
    <text evidence="2">The sequence shown here is derived from an EMBL/GenBank/DDBJ whole genome shotgun (WGS) entry which is preliminary data.</text>
</comment>
<dbReference type="VEuPathDB" id="VectorBase:LOC119176694"/>
<keyword evidence="1" id="KW-1133">Transmembrane helix</keyword>
<feature type="transmembrane region" description="Helical" evidence="1">
    <location>
        <begin position="49"/>
        <end position="71"/>
    </location>
</feature>
<evidence type="ECO:0000313" key="3">
    <source>
        <dbReference type="Proteomes" id="UP000821866"/>
    </source>
</evidence>
<dbReference type="EMBL" id="JABSTU010000005">
    <property type="protein sequence ID" value="KAH8031350.1"/>
    <property type="molecule type" value="Genomic_DNA"/>
</dbReference>
<evidence type="ECO:0000313" key="2">
    <source>
        <dbReference type="EMBL" id="KAH8031350.1"/>
    </source>
</evidence>
<protein>
    <submittedName>
        <fullName evidence="2">Uncharacterized protein</fullName>
    </submittedName>
</protein>
<dbReference type="SUPFAM" id="SSF51445">
    <property type="entry name" value="(Trans)glycosidases"/>
    <property type="match status" value="1"/>
</dbReference>
<name>A0A9J6EAJ9_RHIMP</name>
<keyword evidence="1" id="KW-0472">Membrane</keyword>
<reference evidence="2" key="1">
    <citation type="journal article" date="2020" name="Cell">
        <title>Large-Scale Comparative Analyses of Tick Genomes Elucidate Their Genetic Diversity and Vector Capacities.</title>
        <authorList>
            <consortium name="Tick Genome and Microbiome Consortium (TIGMIC)"/>
            <person name="Jia N."/>
            <person name="Wang J."/>
            <person name="Shi W."/>
            <person name="Du L."/>
            <person name="Sun Y."/>
            <person name="Zhan W."/>
            <person name="Jiang J.F."/>
            <person name="Wang Q."/>
            <person name="Zhang B."/>
            <person name="Ji P."/>
            <person name="Bell-Sakyi L."/>
            <person name="Cui X.M."/>
            <person name="Yuan T.T."/>
            <person name="Jiang B.G."/>
            <person name="Yang W.F."/>
            <person name="Lam T.T."/>
            <person name="Chang Q.C."/>
            <person name="Ding S.J."/>
            <person name="Wang X.J."/>
            <person name="Zhu J.G."/>
            <person name="Ruan X.D."/>
            <person name="Zhao L."/>
            <person name="Wei J.T."/>
            <person name="Ye R.Z."/>
            <person name="Que T.C."/>
            <person name="Du C.H."/>
            <person name="Zhou Y.H."/>
            <person name="Cheng J.X."/>
            <person name="Dai P.F."/>
            <person name="Guo W.B."/>
            <person name="Han X.H."/>
            <person name="Huang E.J."/>
            <person name="Li L.F."/>
            <person name="Wei W."/>
            <person name="Gao Y.C."/>
            <person name="Liu J.Z."/>
            <person name="Shao H.Z."/>
            <person name="Wang X."/>
            <person name="Wang C.C."/>
            <person name="Yang T.C."/>
            <person name="Huo Q.B."/>
            <person name="Li W."/>
            <person name="Chen H.Y."/>
            <person name="Chen S.E."/>
            <person name="Zhou L.G."/>
            <person name="Ni X.B."/>
            <person name="Tian J.H."/>
            <person name="Sheng Y."/>
            <person name="Liu T."/>
            <person name="Pan Y.S."/>
            <person name="Xia L.Y."/>
            <person name="Li J."/>
            <person name="Zhao F."/>
            <person name="Cao W.C."/>
        </authorList>
    </citation>
    <scope>NUCLEOTIDE SEQUENCE</scope>
    <source>
        <strain evidence="2">Rmic-2018</strain>
    </source>
</reference>
<dbReference type="Gene3D" id="3.20.20.80">
    <property type="entry name" value="Glycosidases"/>
    <property type="match status" value="1"/>
</dbReference>
<proteinExistence type="predicted"/>
<accession>A0A9J6EAJ9</accession>
<dbReference type="Proteomes" id="UP000821866">
    <property type="component" value="Chromosome 3"/>
</dbReference>
<dbReference type="AlphaFoldDB" id="A0A9J6EAJ9"/>
<sequence>MTIAGWNAPVVIVAAVEVMVLVFRALSCSRPYSVVPTKKSISGQTTNSFVLYGAVFVGGAVATLMLVLAILTPYSRTSGNSRLPLIAAQRANERTVRRSHGLIFSRQSGPMPSEEAPLLCLYDRNTERKREPVRYQLLKHLPARRVDSKSFSDELITEGRREHLAQRSVRWLRTRRLDGMHIQWMYPGEGNGRPSDRENFPKLLAQIGSAFKASALIKCELAFTL</sequence>
<keyword evidence="1" id="KW-0812">Transmembrane</keyword>
<organism evidence="2 3">
    <name type="scientific">Rhipicephalus microplus</name>
    <name type="common">Cattle tick</name>
    <name type="synonym">Boophilus microplus</name>
    <dbReference type="NCBI Taxonomy" id="6941"/>
    <lineage>
        <taxon>Eukaryota</taxon>
        <taxon>Metazoa</taxon>
        <taxon>Ecdysozoa</taxon>
        <taxon>Arthropoda</taxon>
        <taxon>Chelicerata</taxon>
        <taxon>Arachnida</taxon>
        <taxon>Acari</taxon>
        <taxon>Parasitiformes</taxon>
        <taxon>Ixodida</taxon>
        <taxon>Ixodoidea</taxon>
        <taxon>Ixodidae</taxon>
        <taxon>Rhipicephalinae</taxon>
        <taxon>Rhipicephalus</taxon>
        <taxon>Boophilus</taxon>
    </lineage>
</organism>
<dbReference type="InterPro" id="IPR017853">
    <property type="entry name" value="GH"/>
</dbReference>